<dbReference type="EMBL" id="QXJC01000003">
    <property type="protein sequence ID" value="RID98738.1"/>
    <property type="molecule type" value="Genomic_DNA"/>
</dbReference>
<accession>A0A398CCP1</accession>
<evidence type="ECO:0000313" key="2">
    <source>
        <dbReference type="EMBL" id="RID98738.1"/>
    </source>
</evidence>
<dbReference type="InterPro" id="IPR004027">
    <property type="entry name" value="SEC_C_motif"/>
</dbReference>
<keyword evidence="3" id="KW-1185">Reference proteome</keyword>
<evidence type="ECO:0000256" key="1">
    <source>
        <dbReference type="SAM" id="MobiDB-lite"/>
    </source>
</evidence>
<protein>
    <submittedName>
        <fullName evidence="2">Zinc chelation protein SecC</fullName>
    </submittedName>
</protein>
<dbReference type="RefSeq" id="WP_119109401.1">
    <property type="nucleotide sequence ID" value="NZ_QXJC01000003.1"/>
</dbReference>
<dbReference type="Pfam" id="PF02810">
    <property type="entry name" value="SEC-C"/>
    <property type="match status" value="1"/>
</dbReference>
<dbReference type="AlphaFoldDB" id="A0A398CCP1"/>
<dbReference type="Gene3D" id="3.10.450.50">
    <property type="match status" value="1"/>
</dbReference>
<dbReference type="Pfam" id="PF03695">
    <property type="entry name" value="UPF0149"/>
    <property type="match status" value="1"/>
</dbReference>
<sequence>MTESTPASPLQPGAEPAPALSPDDLEALDDILDELRVRLDETPQWEFCDGFLTALVCSRRAIPPGEYLPMLLGDGESLDLPEGEALPLLPMFADLDQQARFLALWQRRWDEVTLALDTPVEALDDPRTLEPEVMDVRGALLALPEAERPSIEDGEVPSFAQVWALGFMFAVENWPEDWAPPREREHAQWLDDALDSIVALTEDDTGKPTVNMYAEDGLPSLSETRVELFGEAIWAVYDLRQLWKSLGPRVETVRKAPEPGRNDPCWCGSGKKFKKCHGA</sequence>
<dbReference type="InterPro" id="IPR036255">
    <property type="entry name" value="YgfB-like_sf"/>
</dbReference>
<name>A0A398CCP1_9BURK</name>
<dbReference type="SUPFAM" id="SSF101327">
    <property type="entry name" value="YgfB-like"/>
    <property type="match status" value="1"/>
</dbReference>
<dbReference type="InterPro" id="IPR011978">
    <property type="entry name" value="YgfB-like"/>
</dbReference>
<organism evidence="2 3">
    <name type="scientific">Simplicispira hankyongi</name>
    <dbReference type="NCBI Taxonomy" id="2315688"/>
    <lineage>
        <taxon>Bacteria</taxon>
        <taxon>Pseudomonadati</taxon>
        <taxon>Pseudomonadota</taxon>
        <taxon>Betaproteobacteria</taxon>
        <taxon>Burkholderiales</taxon>
        <taxon>Comamonadaceae</taxon>
        <taxon>Simplicispira</taxon>
    </lineage>
</organism>
<comment type="caution">
    <text evidence="2">The sequence shown here is derived from an EMBL/GenBank/DDBJ whole genome shotgun (WGS) entry which is preliminary data.</text>
</comment>
<gene>
    <name evidence="2" type="ORF">D3F03_11120</name>
</gene>
<feature type="region of interest" description="Disordered" evidence="1">
    <location>
        <begin position="1"/>
        <end position="22"/>
    </location>
</feature>
<dbReference type="OrthoDB" id="570299at2"/>
<proteinExistence type="predicted"/>
<dbReference type="SUPFAM" id="SSF103642">
    <property type="entry name" value="Sec-C motif"/>
    <property type="match status" value="1"/>
</dbReference>
<reference evidence="2 3" key="1">
    <citation type="submission" date="2018-09" db="EMBL/GenBank/DDBJ databases">
        <title>Draft genome of Simplicispira sp. NY-02.</title>
        <authorList>
            <person name="Im W.T."/>
        </authorList>
    </citation>
    <scope>NUCLEOTIDE SEQUENCE [LARGE SCALE GENOMIC DNA]</scope>
    <source>
        <strain evidence="2 3">NY-02</strain>
    </source>
</reference>
<evidence type="ECO:0000313" key="3">
    <source>
        <dbReference type="Proteomes" id="UP000266302"/>
    </source>
</evidence>
<dbReference type="Proteomes" id="UP000266302">
    <property type="component" value="Unassembled WGS sequence"/>
</dbReference>